<dbReference type="Proteomes" id="UP001500596">
    <property type="component" value="Unassembled WGS sequence"/>
</dbReference>
<dbReference type="RefSeq" id="WP_344052645.1">
    <property type="nucleotide sequence ID" value="NZ_BAAAPK010000001.1"/>
</dbReference>
<keyword evidence="3" id="KW-1185">Reference proteome</keyword>
<evidence type="ECO:0000313" key="3">
    <source>
        <dbReference type="Proteomes" id="UP001500596"/>
    </source>
</evidence>
<dbReference type="EMBL" id="BAAAPK010000001">
    <property type="protein sequence ID" value="GAA1669592.1"/>
    <property type="molecule type" value="Genomic_DNA"/>
</dbReference>
<sequence>MRENAPDPYLAQTGFDVDAEGEEFDAPEDFELDLDEGDDELEIEEERAREH</sequence>
<proteinExistence type="predicted"/>
<accession>A0ABN2GDP6</accession>
<comment type="caution">
    <text evidence="2">The sequence shown here is derived from an EMBL/GenBank/DDBJ whole genome shotgun (WGS) entry which is preliminary data.</text>
</comment>
<gene>
    <name evidence="2" type="ORF">GCM10009807_12160</name>
</gene>
<organism evidence="2 3">
    <name type="scientific">Microbacterium lacus</name>
    <dbReference type="NCBI Taxonomy" id="415217"/>
    <lineage>
        <taxon>Bacteria</taxon>
        <taxon>Bacillati</taxon>
        <taxon>Actinomycetota</taxon>
        <taxon>Actinomycetes</taxon>
        <taxon>Micrococcales</taxon>
        <taxon>Microbacteriaceae</taxon>
        <taxon>Microbacterium</taxon>
    </lineage>
</organism>
<protein>
    <submittedName>
        <fullName evidence="2">Uncharacterized protein</fullName>
    </submittedName>
</protein>
<evidence type="ECO:0000256" key="1">
    <source>
        <dbReference type="SAM" id="MobiDB-lite"/>
    </source>
</evidence>
<name>A0ABN2GDP6_9MICO</name>
<feature type="region of interest" description="Disordered" evidence="1">
    <location>
        <begin position="27"/>
        <end position="51"/>
    </location>
</feature>
<evidence type="ECO:0000313" key="2">
    <source>
        <dbReference type="EMBL" id="GAA1669592.1"/>
    </source>
</evidence>
<reference evidence="2 3" key="1">
    <citation type="journal article" date="2019" name="Int. J. Syst. Evol. Microbiol.">
        <title>The Global Catalogue of Microorganisms (GCM) 10K type strain sequencing project: providing services to taxonomists for standard genome sequencing and annotation.</title>
        <authorList>
            <consortium name="The Broad Institute Genomics Platform"/>
            <consortium name="The Broad Institute Genome Sequencing Center for Infectious Disease"/>
            <person name="Wu L."/>
            <person name="Ma J."/>
        </authorList>
    </citation>
    <scope>NUCLEOTIDE SEQUENCE [LARGE SCALE GENOMIC DNA]</scope>
    <source>
        <strain evidence="2 3">JCM 15575</strain>
    </source>
</reference>
<feature type="compositionally biased region" description="Acidic residues" evidence="1">
    <location>
        <begin position="27"/>
        <end position="45"/>
    </location>
</feature>